<accession>A0A2J6QAV6</accession>
<organism evidence="2 3">
    <name type="scientific">Hyaloscypha hepaticicola</name>
    <dbReference type="NCBI Taxonomy" id="2082293"/>
    <lineage>
        <taxon>Eukaryota</taxon>
        <taxon>Fungi</taxon>
        <taxon>Dikarya</taxon>
        <taxon>Ascomycota</taxon>
        <taxon>Pezizomycotina</taxon>
        <taxon>Leotiomycetes</taxon>
        <taxon>Helotiales</taxon>
        <taxon>Hyaloscyphaceae</taxon>
        <taxon>Hyaloscypha</taxon>
    </lineage>
</organism>
<dbReference type="AlphaFoldDB" id="A0A2J6QAV6"/>
<gene>
    <name evidence="2" type="ORF">NA56DRAFT_747243</name>
</gene>
<keyword evidence="3" id="KW-1185">Reference proteome</keyword>
<proteinExistence type="predicted"/>
<reference evidence="2 3" key="1">
    <citation type="submission" date="2016-05" db="EMBL/GenBank/DDBJ databases">
        <title>A degradative enzymes factory behind the ericoid mycorrhizal symbiosis.</title>
        <authorList>
            <consortium name="DOE Joint Genome Institute"/>
            <person name="Martino E."/>
            <person name="Morin E."/>
            <person name="Grelet G."/>
            <person name="Kuo A."/>
            <person name="Kohler A."/>
            <person name="Daghino S."/>
            <person name="Barry K."/>
            <person name="Choi C."/>
            <person name="Cichocki N."/>
            <person name="Clum A."/>
            <person name="Copeland A."/>
            <person name="Hainaut M."/>
            <person name="Haridas S."/>
            <person name="Labutti K."/>
            <person name="Lindquist E."/>
            <person name="Lipzen A."/>
            <person name="Khouja H.-R."/>
            <person name="Murat C."/>
            <person name="Ohm R."/>
            <person name="Olson A."/>
            <person name="Spatafora J."/>
            <person name="Veneault-Fourrey C."/>
            <person name="Henrissat B."/>
            <person name="Grigoriev I."/>
            <person name="Martin F."/>
            <person name="Perotto S."/>
        </authorList>
    </citation>
    <scope>NUCLEOTIDE SEQUENCE [LARGE SCALE GENOMIC DNA]</scope>
    <source>
        <strain evidence="2 3">UAMH 7357</strain>
    </source>
</reference>
<evidence type="ECO:0000313" key="2">
    <source>
        <dbReference type="EMBL" id="PMD23391.1"/>
    </source>
</evidence>
<dbReference type="EMBL" id="KZ613475">
    <property type="protein sequence ID" value="PMD23391.1"/>
    <property type="molecule type" value="Genomic_DNA"/>
</dbReference>
<sequence length="300" mass="33326">MQSDQPVLASTDSKDLFMHLLLSEDLQSYIILLSPSCCQEKWSPLGMLRYQEVTLSVPAISKHTLGFLEVRVACLRSHPTHARSFQLAMKQRLAAPVFYVYDVPLGSAASISTFSPGTLGPWCANTSKPACRCTSLVWTSTMNITRQNQSVTPPTPAAGPTSPTAPQEDENKTFERSTIYTDQLYGDETKRLTVIKRSGLKFPMCVQKDDTTLSLKFVWDVPVIQLPDDVKIHPKDGYLIAQFPIPPYSNAELKNQFAREVVPMTQAHLPEGPLCCTSALQDVTWRHATVISIVTSRVVQ</sequence>
<name>A0A2J6QAV6_9HELO</name>
<evidence type="ECO:0000313" key="3">
    <source>
        <dbReference type="Proteomes" id="UP000235672"/>
    </source>
</evidence>
<protein>
    <submittedName>
        <fullName evidence="2">Uncharacterized protein</fullName>
    </submittedName>
</protein>
<feature type="region of interest" description="Disordered" evidence="1">
    <location>
        <begin position="145"/>
        <end position="173"/>
    </location>
</feature>
<dbReference type="Proteomes" id="UP000235672">
    <property type="component" value="Unassembled WGS sequence"/>
</dbReference>
<evidence type="ECO:0000256" key="1">
    <source>
        <dbReference type="SAM" id="MobiDB-lite"/>
    </source>
</evidence>